<dbReference type="GO" id="GO:0005886">
    <property type="term" value="C:plasma membrane"/>
    <property type="evidence" value="ECO:0007669"/>
    <property type="project" value="UniProtKB-SubCell"/>
</dbReference>
<evidence type="ECO:0000256" key="1">
    <source>
        <dbReference type="ARBA" id="ARBA00004651"/>
    </source>
</evidence>
<sequence>MEKQKFSLKGKFDKTWLMNNVIYIVLIALLVVIVAISPDFLSINNFRNILAQASTRIIIALGVGGILITQGTDLSAGRMVGLSAVLSASMLQATDYAYRMYPHLQKLPVVVPILIAMLACGIIGLLNGVVVSIFQVPPFIATLGMMIIVYGLNSIYFDRPPYGAQPIGGLDKDFSNFVLGSIGTGTKFEIPYLIIYAIIVTLIVWILWNKTRFGKNMYAIGGNPEAATVSGVNVVKYLLLIYFLAGALYGFAGSLEAGRVGSATNNTGNMYELDAIAACVVGGVSTAGGIGTVPGIITGVLIFQVINYGLAFIGVNPYYQYIVKGLIIVSAVAIDIRKYIKKK</sequence>
<dbReference type="RefSeq" id="WP_183279542.1">
    <property type="nucleotide sequence ID" value="NZ_BLZR01000001.1"/>
</dbReference>
<evidence type="ECO:0000256" key="4">
    <source>
        <dbReference type="ARBA" id="ARBA00022989"/>
    </source>
</evidence>
<dbReference type="InterPro" id="IPR001851">
    <property type="entry name" value="ABC_transp_permease"/>
</dbReference>
<evidence type="ECO:0000256" key="5">
    <source>
        <dbReference type="ARBA" id="ARBA00023136"/>
    </source>
</evidence>
<evidence type="ECO:0000313" key="8">
    <source>
        <dbReference type="Proteomes" id="UP000580568"/>
    </source>
</evidence>
<dbReference type="GO" id="GO:0022857">
    <property type="term" value="F:transmembrane transporter activity"/>
    <property type="evidence" value="ECO:0007669"/>
    <property type="project" value="InterPro"/>
</dbReference>
<feature type="transmembrane region" description="Helical" evidence="6">
    <location>
        <begin position="21"/>
        <end position="43"/>
    </location>
</feature>
<evidence type="ECO:0000256" key="2">
    <source>
        <dbReference type="ARBA" id="ARBA00022475"/>
    </source>
</evidence>
<keyword evidence="4 6" id="KW-1133">Transmembrane helix</keyword>
<dbReference type="NCBIfam" id="NF007014">
    <property type="entry name" value="PRK09478.1"/>
    <property type="match status" value="1"/>
</dbReference>
<comment type="subcellular location">
    <subcellularLocation>
        <location evidence="1">Cell membrane</location>
        <topology evidence="1">Multi-pass membrane protein</topology>
    </subcellularLocation>
</comment>
<feature type="transmembrane region" description="Helical" evidence="6">
    <location>
        <begin position="49"/>
        <end position="69"/>
    </location>
</feature>
<keyword evidence="5 6" id="KW-0472">Membrane</keyword>
<name>A0A6V8SNT7_9CLOT</name>
<organism evidence="7 8">
    <name type="scientific">Clostridium fungisolvens</name>
    <dbReference type="NCBI Taxonomy" id="1604897"/>
    <lineage>
        <taxon>Bacteria</taxon>
        <taxon>Bacillati</taxon>
        <taxon>Bacillota</taxon>
        <taxon>Clostridia</taxon>
        <taxon>Eubacteriales</taxon>
        <taxon>Clostridiaceae</taxon>
        <taxon>Clostridium</taxon>
    </lineage>
</organism>
<feature type="transmembrane region" description="Helical" evidence="6">
    <location>
        <begin position="109"/>
        <end position="133"/>
    </location>
</feature>
<dbReference type="PANTHER" id="PTHR32196">
    <property type="entry name" value="ABC TRANSPORTER PERMEASE PROTEIN YPHD-RELATED-RELATED"/>
    <property type="match status" value="1"/>
</dbReference>
<keyword evidence="3 6" id="KW-0812">Transmembrane</keyword>
<dbReference type="AlphaFoldDB" id="A0A6V8SNT7"/>
<feature type="transmembrane region" description="Helical" evidence="6">
    <location>
        <begin position="273"/>
        <end position="306"/>
    </location>
</feature>
<dbReference type="CDD" id="cd06579">
    <property type="entry name" value="TM_PBP1_transp_AraH_like"/>
    <property type="match status" value="1"/>
</dbReference>
<proteinExistence type="predicted"/>
<dbReference type="Proteomes" id="UP000580568">
    <property type="component" value="Unassembled WGS sequence"/>
</dbReference>
<accession>A0A6V8SNT7</accession>
<evidence type="ECO:0000256" key="3">
    <source>
        <dbReference type="ARBA" id="ARBA00022692"/>
    </source>
</evidence>
<feature type="transmembrane region" description="Helical" evidence="6">
    <location>
        <begin position="139"/>
        <end position="157"/>
    </location>
</feature>
<keyword evidence="2" id="KW-1003">Cell membrane</keyword>
<dbReference type="PANTHER" id="PTHR32196:SF18">
    <property type="entry name" value="GALACTOSE_METHYL GALACTOSIDE IMPORT PERMEASE PROTEIN MGLC"/>
    <property type="match status" value="1"/>
</dbReference>
<feature type="transmembrane region" description="Helical" evidence="6">
    <location>
        <begin position="234"/>
        <end position="252"/>
    </location>
</feature>
<comment type="caution">
    <text evidence="7">The sequence shown here is derived from an EMBL/GenBank/DDBJ whole genome shotgun (WGS) entry which is preliminary data.</text>
</comment>
<dbReference type="EMBL" id="BLZR01000001">
    <property type="protein sequence ID" value="GFP78232.1"/>
    <property type="molecule type" value="Genomic_DNA"/>
</dbReference>
<dbReference type="Pfam" id="PF02653">
    <property type="entry name" value="BPD_transp_2"/>
    <property type="match status" value="1"/>
</dbReference>
<feature type="transmembrane region" description="Helical" evidence="6">
    <location>
        <begin position="190"/>
        <end position="208"/>
    </location>
</feature>
<reference evidence="7 8" key="1">
    <citation type="submission" date="2020-07" db="EMBL/GenBank/DDBJ databases">
        <title>A new beta-1,3-glucan-decomposing anaerobic bacterium isolated from anoxic soil subjected to biological soil disinfestation.</title>
        <authorList>
            <person name="Ueki A."/>
            <person name="Tonouchi A."/>
        </authorList>
    </citation>
    <scope>NUCLEOTIDE SEQUENCE [LARGE SCALE GENOMIC DNA]</scope>
    <source>
        <strain evidence="7 8">TW1</strain>
    </source>
</reference>
<evidence type="ECO:0000313" key="7">
    <source>
        <dbReference type="EMBL" id="GFP78232.1"/>
    </source>
</evidence>
<gene>
    <name evidence="7" type="ORF">bsdtw1_04427</name>
</gene>
<protein>
    <submittedName>
        <fullName evidence="7">Galactoside transport system permease protein MglC</fullName>
    </submittedName>
</protein>
<evidence type="ECO:0000256" key="6">
    <source>
        <dbReference type="SAM" id="Phobius"/>
    </source>
</evidence>
<keyword evidence="8" id="KW-1185">Reference proteome</keyword>